<dbReference type="PANTHER" id="PTHR12521">
    <property type="entry name" value="PROTEIN C6ORF130"/>
    <property type="match status" value="1"/>
</dbReference>
<dbReference type="EMBL" id="JAHBAY010000002">
    <property type="protein sequence ID" value="MBT0768356.1"/>
    <property type="molecule type" value="Genomic_DNA"/>
</dbReference>
<sequence>MPNLTVVRAGNDLLAEPADALVNPVNTAGVMGRGLALQFRQAWPAMYADYRQACRNGEVTIGIMHVWATGHEQPRYLINFPTKRHWRSPSRLPDIQAGLSDLAATVSDLALTSIAIPALGCGLGGLPWPDVEAAIRHTMAPLTATTDVTVFAPSPHSPH</sequence>
<dbReference type="Pfam" id="PF01661">
    <property type="entry name" value="Macro"/>
    <property type="match status" value="1"/>
</dbReference>
<dbReference type="Gene3D" id="3.40.220.10">
    <property type="entry name" value="Leucine Aminopeptidase, subunit E, domain 1"/>
    <property type="match status" value="1"/>
</dbReference>
<organism evidence="3 4">
    <name type="scientific">Kineosporia corallincola</name>
    <dbReference type="NCBI Taxonomy" id="2835133"/>
    <lineage>
        <taxon>Bacteria</taxon>
        <taxon>Bacillati</taxon>
        <taxon>Actinomycetota</taxon>
        <taxon>Actinomycetes</taxon>
        <taxon>Kineosporiales</taxon>
        <taxon>Kineosporiaceae</taxon>
        <taxon>Kineosporia</taxon>
    </lineage>
</organism>
<dbReference type="PROSITE" id="PS51154">
    <property type="entry name" value="MACRO"/>
    <property type="match status" value="1"/>
</dbReference>
<accession>A0ABS5TDS3</accession>
<name>A0ABS5TDS3_9ACTN</name>
<dbReference type="InterPro" id="IPR002589">
    <property type="entry name" value="Macro_dom"/>
</dbReference>
<proteinExistence type="predicted"/>
<dbReference type="SMART" id="SM00506">
    <property type="entry name" value="A1pp"/>
    <property type="match status" value="1"/>
</dbReference>
<dbReference type="InterPro" id="IPR043472">
    <property type="entry name" value="Macro_dom-like"/>
</dbReference>
<dbReference type="CDD" id="cd02901">
    <property type="entry name" value="Macro_Poa1p-like"/>
    <property type="match status" value="1"/>
</dbReference>
<reference evidence="3 4" key="1">
    <citation type="submission" date="2021-05" db="EMBL/GenBank/DDBJ databases">
        <title>Kineosporia and Streptomyces sp. nov. two new marine actinobacteria isolated from Coral.</title>
        <authorList>
            <person name="Buangrab K."/>
            <person name="Sutthacheep M."/>
            <person name="Yeemin T."/>
            <person name="Harunari E."/>
            <person name="Igarashi Y."/>
            <person name="Kanchanasin P."/>
            <person name="Tanasupawat S."/>
            <person name="Phongsopitanun W."/>
        </authorList>
    </citation>
    <scope>NUCLEOTIDE SEQUENCE [LARGE SCALE GENOMIC DNA]</scope>
    <source>
        <strain evidence="3 4">J2-2</strain>
    </source>
</reference>
<dbReference type="RefSeq" id="WP_214154655.1">
    <property type="nucleotide sequence ID" value="NZ_JAHBAY010000002.1"/>
</dbReference>
<gene>
    <name evidence="3" type="ORF">KIH74_05440</name>
</gene>
<evidence type="ECO:0000313" key="4">
    <source>
        <dbReference type="Proteomes" id="UP001197247"/>
    </source>
</evidence>
<feature type="domain" description="Macro" evidence="2">
    <location>
        <begin position="1"/>
        <end position="159"/>
    </location>
</feature>
<dbReference type="SUPFAM" id="SSF52949">
    <property type="entry name" value="Macro domain-like"/>
    <property type="match status" value="1"/>
</dbReference>
<dbReference type="InterPro" id="IPR050892">
    <property type="entry name" value="ADP-ribose_metab_enzymes"/>
</dbReference>
<dbReference type="PANTHER" id="PTHR12521:SF0">
    <property type="entry name" value="ADP-RIBOSE GLYCOHYDROLASE OARD1"/>
    <property type="match status" value="1"/>
</dbReference>
<evidence type="ECO:0000259" key="2">
    <source>
        <dbReference type="PROSITE" id="PS51154"/>
    </source>
</evidence>
<protein>
    <submittedName>
        <fullName evidence="3">Macro domain-containing protein</fullName>
    </submittedName>
</protein>
<evidence type="ECO:0000313" key="3">
    <source>
        <dbReference type="EMBL" id="MBT0768356.1"/>
    </source>
</evidence>
<comment type="caution">
    <text evidence="3">The sequence shown here is derived from an EMBL/GenBank/DDBJ whole genome shotgun (WGS) entry which is preliminary data.</text>
</comment>
<dbReference type="Proteomes" id="UP001197247">
    <property type="component" value="Unassembled WGS sequence"/>
</dbReference>
<evidence type="ECO:0000256" key="1">
    <source>
        <dbReference type="ARBA" id="ARBA00035885"/>
    </source>
</evidence>
<keyword evidence="4" id="KW-1185">Reference proteome</keyword>
<comment type="catalytic activity">
    <reaction evidence="1">
        <text>an N-(ADP-alpha-D-ribosyl)-thymidine in DNA + H2O = a thymidine in DNA + ADP-D-ribose</text>
        <dbReference type="Rhea" id="RHEA:71655"/>
        <dbReference type="Rhea" id="RHEA-COMP:13556"/>
        <dbReference type="Rhea" id="RHEA-COMP:18051"/>
        <dbReference type="ChEBI" id="CHEBI:15377"/>
        <dbReference type="ChEBI" id="CHEBI:57967"/>
        <dbReference type="ChEBI" id="CHEBI:137386"/>
        <dbReference type="ChEBI" id="CHEBI:191199"/>
    </reaction>
    <physiologicalReaction direction="left-to-right" evidence="1">
        <dbReference type="Rhea" id="RHEA:71656"/>
    </physiologicalReaction>
</comment>